<dbReference type="Proteomes" id="UP001630127">
    <property type="component" value="Unassembled WGS sequence"/>
</dbReference>
<feature type="compositionally biased region" description="Basic residues" evidence="1">
    <location>
        <begin position="175"/>
        <end position="194"/>
    </location>
</feature>
<dbReference type="EMBL" id="JBJUIK010000004">
    <property type="protein sequence ID" value="KAL3531086.1"/>
    <property type="molecule type" value="Genomic_DNA"/>
</dbReference>
<reference evidence="2 3" key="1">
    <citation type="submission" date="2024-11" db="EMBL/GenBank/DDBJ databases">
        <title>A near-complete genome assembly of Cinchona calisaya.</title>
        <authorList>
            <person name="Lian D.C."/>
            <person name="Zhao X.W."/>
            <person name="Wei L."/>
        </authorList>
    </citation>
    <scope>NUCLEOTIDE SEQUENCE [LARGE SCALE GENOMIC DNA]</scope>
    <source>
        <tissue evidence="2">Nenye</tissue>
    </source>
</reference>
<keyword evidence="3" id="KW-1185">Reference proteome</keyword>
<accession>A0ABD3AIW5</accession>
<evidence type="ECO:0000313" key="3">
    <source>
        <dbReference type="Proteomes" id="UP001630127"/>
    </source>
</evidence>
<evidence type="ECO:0000256" key="1">
    <source>
        <dbReference type="SAM" id="MobiDB-lite"/>
    </source>
</evidence>
<name>A0ABD3AIW5_9GENT</name>
<gene>
    <name evidence="2" type="ORF">ACH5RR_010408</name>
</gene>
<feature type="region of interest" description="Disordered" evidence="1">
    <location>
        <begin position="98"/>
        <end position="131"/>
    </location>
</feature>
<protein>
    <submittedName>
        <fullName evidence="2">Uncharacterized protein</fullName>
    </submittedName>
</protein>
<dbReference type="PANTHER" id="PTHR36760:SF1">
    <property type="entry name" value="ACIDIC LEUCINE-RICH NUCLEAR PHOSPHOPROTEIN 32 FAMILY B PROTEIN"/>
    <property type="match status" value="1"/>
</dbReference>
<feature type="region of interest" description="Disordered" evidence="1">
    <location>
        <begin position="172"/>
        <end position="196"/>
    </location>
</feature>
<dbReference type="PANTHER" id="PTHR36760">
    <property type="entry name" value="ACIDIC LEUCINE-RICH NUCLEAR PHOSPHOPROTEIN 32 FAMILY B PROTEIN"/>
    <property type="match status" value="1"/>
</dbReference>
<proteinExistence type="predicted"/>
<organism evidence="2 3">
    <name type="scientific">Cinchona calisaya</name>
    <dbReference type="NCBI Taxonomy" id="153742"/>
    <lineage>
        <taxon>Eukaryota</taxon>
        <taxon>Viridiplantae</taxon>
        <taxon>Streptophyta</taxon>
        <taxon>Embryophyta</taxon>
        <taxon>Tracheophyta</taxon>
        <taxon>Spermatophyta</taxon>
        <taxon>Magnoliopsida</taxon>
        <taxon>eudicotyledons</taxon>
        <taxon>Gunneridae</taxon>
        <taxon>Pentapetalae</taxon>
        <taxon>asterids</taxon>
        <taxon>lamiids</taxon>
        <taxon>Gentianales</taxon>
        <taxon>Rubiaceae</taxon>
        <taxon>Cinchonoideae</taxon>
        <taxon>Cinchoneae</taxon>
        <taxon>Cinchona</taxon>
    </lineage>
</organism>
<sequence>MENDQEFLPLEDFEMFKFVFDNPMMDGDARCSQVEVLVAESKDSSLQDFSLTTKEALKVELENFAELETKWSIMDQEENRLDGFLQELDEFENVKVTATSVEKKKSNPPSTKSNKAVEKQDNGHYNLGSYGSMRKEKDWKRTLACKLFEERNNEDDLGEGMDLLWETYEMESSKSKSKGKANSKSKKKSNNKKKYHEEIEYKGHDDEEEDESDGQLCCLQALKFSAGKMNLGMGKPNLVKISKAIKGIGWLHNLSSRRHSKKVHNGDRF</sequence>
<evidence type="ECO:0000313" key="2">
    <source>
        <dbReference type="EMBL" id="KAL3531086.1"/>
    </source>
</evidence>
<dbReference type="AlphaFoldDB" id="A0ABD3AIW5"/>
<comment type="caution">
    <text evidence="2">The sequence shown here is derived from an EMBL/GenBank/DDBJ whole genome shotgun (WGS) entry which is preliminary data.</text>
</comment>